<evidence type="ECO:0000313" key="2">
    <source>
        <dbReference type="Proteomes" id="UP000466307"/>
    </source>
</evidence>
<organism evidence="1 2">
    <name type="scientific">Gordonia desulfuricans</name>
    <dbReference type="NCBI Taxonomy" id="89051"/>
    <lineage>
        <taxon>Bacteria</taxon>
        <taxon>Bacillati</taxon>
        <taxon>Actinomycetota</taxon>
        <taxon>Actinomycetes</taxon>
        <taxon>Mycobacteriales</taxon>
        <taxon>Gordoniaceae</taxon>
        <taxon>Gordonia</taxon>
    </lineage>
</organism>
<accession>A0A7K3LWY8</accession>
<keyword evidence="2" id="KW-1185">Reference proteome</keyword>
<protein>
    <submittedName>
        <fullName evidence="1">Uncharacterized protein</fullName>
    </submittedName>
</protein>
<sequence length="77" mass="7688">MTVLVEDSRSVCVVVVVLGTAAEEAVASTVATTAQTRKTAARNALIPAGQSHILVSREGGVISGVGDPCGTPPGSRN</sequence>
<dbReference type="EMBL" id="JAADZU010000124">
    <property type="protein sequence ID" value="NDK92461.1"/>
    <property type="molecule type" value="Genomic_DNA"/>
</dbReference>
<name>A0A7K3LWY8_9ACTN</name>
<proteinExistence type="predicted"/>
<dbReference type="AlphaFoldDB" id="A0A7K3LWY8"/>
<dbReference type="RefSeq" id="WP_157079444.1">
    <property type="nucleotide sequence ID" value="NZ_JAADZU010000124.1"/>
</dbReference>
<comment type="caution">
    <text evidence="1">The sequence shown here is derived from an EMBL/GenBank/DDBJ whole genome shotgun (WGS) entry which is preliminary data.</text>
</comment>
<gene>
    <name evidence="1" type="ORF">GYA93_23305</name>
</gene>
<dbReference type="Proteomes" id="UP000466307">
    <property type="component" value="Unassembled WGS sequence"/>
</dbReference>
<reference evidence="1 2" key="1">
    <citation type="submission" date="2020-01" db="EMBL/GenBank/DDBJ databases">
        <title>Investigation of new actinobacteria for the biodesulphurisation of diesel fuel.</title>
        <authorList>
            <person name="Athi Narayanan S.M."/>
        </authorList>
    </citation>
    <scope>NUCLEOTIDE SEQUENCE [LARGE SCALE GENOMIC DNA]</scope>
    <source>
        <strain evidence="1 2">213E</strain>
    </source>
</reference>
<evidence type="ECO:0000313" key="1">
    <source>
        <dbReference type="EMBL" id="NDK92461.1"/>
    </source>
</evidence>